<comment type="similarity">
    <text evidence="1">Belongs to the ComF/GntX family.</text>
</comment>
<evidence type="ECO:0000256" key="1">
    <source>
        <dbReference type="ARBA" id="ARBA00008007"/>
    </source>
</evidence>
<evidence type="ECO:0000313" key="5">
    <source>
        <dbReference type="Proteomes" id="UP000258016"/>
    </source>
</evidence>
<dbReference type="RefSeq" id="WP_117352528.1">
    <property type="nucleotide sequence ID" value="NZ_CP020083.1"/>
</dbReference>
<dbReference type="SUPFAM" id="SSF53271">
    <property type="entry name" value="PRTase-like"/>
    <property type="match status" value="1"/>
</dbReference>
<dbReference type="GeneID" id="303486362"/>
<dbReference type="InterPro" id="IPR000836">
    <property type="entry name" value="PRTase_dom"/>
</dbReference>
<name>A0ABN5B8M9_9SPHN</name>
<reference evidence="4 5" key="1">
    <citation type="submission" date="2017-03" db="EMBL/GenBank/DDBJ databases">
        <title>Complete genome sequence of Blastomonas fulva degrading microcsystin LR.</title>
        <authorList>
            <person name="Lee H.-g."/>
            <person name="Jin L."/>
            <person name="oh H.-M."/>
        </authorList>
    </citation>
    <scope>NUCLEOTIDE SEQUENCE [LARGE SCALE GENOMIC DNA]</scope>
    <source>
        <strain evidence="4 5">T2</strain>
    </source>
</reference>
<evidence type="ECO:0000259" key="3">
    <source>
        <dbReference type="Pfam" id="PF18912"/>
    </source>
</evidence>
<organism evidence="4 5">
    <name type="scientific">Blastomonas fulva</name>
    <dbReference type="NCBI Taxonomy" id="1550728"/>
    <lineage>
        <taxon>Bacteria</taxon>
        <taxon>Pseudomonadati</taxon>
        <taxon>Pseudomonadota</taxon>
        <taxon>Alphaproteobacteria</taxon>
        <taxon>Sphingomonadales</taxon>
        <taxon>Sphingomonadaceae</taxon>
        <taxon>Blastomonas</taxon>
    </lineage>
</organism>
<sequence length="249" mass="27283">MSLAVSVLKPLVDLVLPPRCPGCGVLVEDDLQFCGDCWNALRFISAPACTSCGKPFAQGRDDDLVCAECLAHPPLHDGIKAAVLYDDLSRSIVLRLKHGGKIGLARLVAKHLERHLPADGSDVVLVPVPLHRWRLWRRGFNQSILIARALAAKRSLKIETDVLRRTRATPPLKGMTRQQRAVAVRGVFDIPAGRRDRIAGRHVLLIDDVYTTGATANACVRLLKKAGAARVTIFCWARVLREGDEADTP</sequence>
<dbReference type="EMBL" id="CP020083">
    <property type="protein sequence ID" value="ASR52149.1"/>
    <property type="molecule type" value="Genomic_DNA"/>
</dbReference>
<accession>A0ABN5B8M9</accession>
<proteinExistence type="inferred from homology"/>
<dbReference type="Pfam" id="PF18912">
    <property type="entry name" value="DZR_2"/>
    <property type="match status" value="1"/>
</dbReference>
<protein>
    <submittedName>
        <fullName evidence="4">Amidophosphoribosyltransferase</fullName>
    </submittedName>
</protein>
<evidence type="ECO:0000313" key="4">
    <source>
        <dbReference type="EMBL" id="ASR52149.1"/>
    </source>
</evidence>
<feature type="domain" description="Phosphoribosyltransferase" evidence="2">
    <location>
        <begin position="146"/>
        <end position="238"/>
    </location>
</feature>
<dbReference type="PANTHER" id="PTHR47505:SF1">
    <property type="entry name" value="DNA UTILIZATION PROTEIN YHGH"/>
    <property type="match status" value="1"/>
</dbReference>
<feature type="domain" description="Double zinc ribbon" evidence="3">
    <location>
        <begin position="11"/>
        <end position="70"/>
    </location>
</feature>
<dbReference type="Gene3D" id="3.40.50.2020">
    <property type="match status" value="1"/>
</dbReference>
<dbReference type="Proteomes" id="UP000258016">
    <property type="component" value="Chromosome"/>
</dbReference>
<keyword evidence="5" id="KW-1185">Reference proteome</keyword>
<dbReference type="PANTHER" id="PTHR47505">
    <property type="entry name" value="DNA UTILIZATION PROTEIN YHGH"/>
    <property type="match status" value="1"/>
</dbReference>
<dbReference type="InterPro" id="IPR051910">
    <property type="entry name" value="ComF/GntX_DNA_util-trans"/>
</dbReference>
<dbReference type="CDD" id="cd06223">
    <property type="entry name" value="PRTases_typeI"/>
    <property type="match status" value="1"/>
</dbReference>
<evidence type="ECO:0000259" key="2">
    <source>
        <dbReference type="Pfam" id="PF00156"/>
    </source>
</evidence>
<dbReference type="InterPro" id="IPR044005">
    <property type="entry name" value="DZR_2"/>
</dbReference>
<gene>
    <name evidence="4" type="ORF">B5J99_12335</name>
</gene>
<dbReference type="Pfam" id="PF00156">
    <property type="entry name" value="Pribosyltran"/>
    <property type="match status" value="1"/>
</dbReference>
<dbReference type="InterPro" id="IPR029057">
    <property type="entry name" value="PRTase-like"/>
</dbReference>